<evidence type="ECO:0000256" key="4">
    <source>
        <dbReference type="ARBA" id="ARBA00034521"/>
    </source>
</evidence>
<dbReference type="PANTHER" id="PTHR43675">
    <property type="entry name" value="ARSENITE METHYLTRANSFERASE"/>
    <property type="match status" value="1"/>
</dbReference>
<comment type="catalytic activity">
    <reaction evidence="8">
        <text>arsenic triglutathione + 3 [thioredoxin]-dithiol + 3 S-adenosyl-L-methionine = trimethylarsine + 3 [thioredoxin]-disulfide + 3 glutathione + 3 S-adenosyl-L-homocysteine + 3 H(+)</text>
        <dbReference type="Rhea" id="RHEA:69432"/>
        <dbReference type="Rhea" id="RHEA-COMP:10698"/>
        <dbReference type="Rhea" id="RHEA-COMP:10700"/>
        <dbReference type="ChEBI" id="CHEBI:15378"/>
        <dbReference type="ChEBI" id="CHEBI:27130"/>
        <dbReference type="ChEBI" id="CHEBI:29950"/>
        <dbReference type="ChEBI" id="CHEBI:50058"/>
        <dbReference type="ChEBI" id="CHEBI:57856"/>
        <dbReference type="ChEBI" id="CHEBI:57925"/>
        <dbReference type="ChEBI" id="CHEBI:59789"/>
        <dbReference type="ChEBI" id="CHEBI:183640"/>
        <dbReference type="EC" id="2.1.1.137"/>
    </reaction>
</comment>
<evidence type="ECO:0000256" key="7">
    <source>
        <dbReference type="ARBA" id="ARBA00047943"/>
    </source>
</evidence>
<protein>
    <recommendedName>
        <fullName evidence="5">Arsenite methyltransferase</fullName>
        <ecNumber evidence="4">2.1.1.137</ecNumber>
    </recommendedName>
</protein>
<dbReference type="Gene3D" id="3.40.50.150">
    <property type="entry name" value="Vaccinia Virus protein VP39"/>
    <property type="match status" value="1"/>
</dbReference>
<evidence type="ECO:0000256" key="3">
    <source>
        <dbReference type="ARBA" id="ARBA00034487"/>
    </source>
</evidence>
<reference evidence="10 11" key="1">
    <citation type="journal article" date="2016" name="Nat. Commun.">
        <title>Thousands of microbial genomes shed light on interconnected biogeochemical processes in an aquifer system.</title>
        <authorList>
            <person name="Anantharaman K."/>
            <person name="Brown C.T."/>
            <person name="Hug L.A."/>
            <person name="Sharon I."/>
            <person name="Castelle C.J."/>
            <person name="Probst A.J."/>
            <person name="Thomas B.C."/>
            <person name="Singh A."/>
            <person name="Wilkins M.J."/>
            <person name="Karaoz U."/>
            <person name="Brodie E.L."/>
            <person name="Williams K.H."/>
            <person name="Hubbard S.S."/>
            <person name="Banfield J.F."/>
        </authorList>
    </citation>
    <scope>NUCLEOTIDE SEQUENCE [LARGE SCALE GENOMIC DNA]</scope>
</reference>
<evidence type="ECO:0000256" key="6">
    <source>
        <dbReference type="ARBA" id="ARBA00047941"/>
    </source>
</evidence>
<dbReference type="PANTHER" id="PTHR43675:SF8">
    <property type="entry name" value="ARSENITE METHYLTRANSFERASE"/>
    <property type="match status" value="1"/>
</dbReference>
<dbReference type="InterPro" id="IPR029063">
    <property type="entry name" value="SAM-dependent_MTases_sf"/>
</dbReference>
<name>A0A1G2LY38_9BACT</name>
<organism evidence="10 11">
    <name type="scientific">Candidatus Tagabacteria bacterium RIFCSPLOWO2_01_FULL_42_9</name>
    <dbReference type="NCBI Taxonomy" id="1802296"/>
    <lineage>
        <taxon>Bacteria</taxon>
        <taxon>Candidatus Tagaibacteriota</taxon>
    </lineage>
</organism>
<keyword evidence="1" id="KW-0808">Transferase</keyword>
<gene>
    <name evidence="10" type="ORF">A3A10_01945</name>
</gene>
<evidence type="ECO:0000256" key="1">
    <source>
        <dbReference type="ARBA" id="ARBA00022679"/>
    </source>
</evidence>
<comment type="caution">
    <text evidence="10">The sequence shown here is derived from an EMBL/GenBank/DDBJ whole genome shotgun (WGS) entry which is preliminary data.</text>
</comment>
<dbReference type="InterPro" id="IPR025714">
    <property type="entry name" value="Methyltranfer_dom"/>
</dbReference>
<dbReference type="Proteomes" id="UP000178116">
    <property type="component" value="Unassembled WGS sequence"/>
</dbReference>
<comment type="similarity">
    <text evidence="3">Belongs to the methyltransferase superfamily. Arsenite methyltransferase family.</text>
</comment>
<keyword evidence="2" id="KW-0949">S-adenosyl-L-methionine</keyword>
<dbReference type="EC" id="2.1.1.137" evidence="4"/>
<feature type="domain" description="Methyltransferase" evidence="9">
    <location>
        <begin position="37"/>
        <end position="149"/>
    </location>
</feature>
<dbReference type="EMBL" id="MHRA01000014">
    <property type="protein sequence ID" value="OHA15711.1"/>
    <property type="molecule type" value="Genomic_DNA"/>
</dbReference>
<dbReference type="Pfam" id="PF13847">
    <property type="entry name" value="Methyltransf_31"/>
    <property type="match status" value="1"/>
</dbReference>
<evidence type="ECO:0000259" key="9">
    <source>
        <dbReference type="Pfam" id="PF13847"/>
    </source>
</evidence>
<comment type="catalytic activity">
    <reaction evidence="6">
        <text>arsenic triglutathione + [thioredoxin]-dithiol + S-adenosyl-L-methionine + 2 H2O = methylarsonous acid + [thioredoxin]-disulfide + 3 glutathione + S-adenosyl-L-homocysteine + H(+)</text>
        <dbReference type="Rhea" id="RHEA:69460"/>
        <dbReference type="Rhea" id="RHEA-COMP:10698"/>
        <dbReference type="Rhea" id="RHEA-COMP:10700"/>
        <dbReference type="ChEBI" id="CHEBI:15377"/>
        <dbReference type="ChEBI" id="CHEBI:15378"/>
        <dbReference type="ChEBI" id="CHEBI:17826"/>
        <dbReference type="ChEBI" id="CHEBI:29950"/>
        <dbReference type="ChEBI" id="CHEBI:50058"/>
        <dbReference type="ChEBI" id="CHEBI:57856"/>
        <dbReference type="ChEBI" id="CHEBI:57925"/>
        <dbReference type="ChEBI" id="CHEBI:59789"/>
        <dbReference type="ChEBI" id="CHEBI:183640"/>
        <dbReference type="EC" id="2.1.1.137"/>
    </reaction>
</comment>
<accession>A0A1G2LY38</accession>
<dbReference type="AlphaFoldDB" id="A0A1G2LY38"/>
<proteinExistence type="inferred from homology"/>
<sequence>MKDSVSNIFICCFLCYNNGSVFVNPGKIIDDLSLLPQMAVADFGCGSGHYVIEAARRVGKAGKVYAIDVQKEMLGYVRSQAASEGLSNIETIWADLELAEASRLKNDSIDLIIISNILFQAENKSQIAKEAHRILKKGGKTAIIEWDIEKQPVLSEGEASGEPKAFGPAMDARISPQAAKDLFVEIGFAFEKEFNPGDHHYGIVFRK</sequence>
<dbReference type="GO" id="GO:0030791">
    <property type="term" value="F:arsenite methyltransferase activity"/>
    <property type="evidence" value="ECO:0007669"/>
    <property type="project" value="UniProtKB-EC"/>
</dbReference>
<evidence type="ECO:0000256" key="2">
    <source>
        <dbReference type="ARBA" id="ARBA00022691"/>
    </source>
</evidence>
<dbReference type="InterPro" id="IPR026669">
    <property type="entry name" value="Arsenite_MeTrfase-like"/>
</dbReference>
<dbReference type="CDD" id="cd02440">
    <property type="entry name" value="AdoMet_MTases"/>
    <property type="match status" value="1"/>
</dbReference>
<evidence type="ECO:0000313" key="11">
    <source>
        <dbReference type="Proteomes" id="UP000178116"/>
    </source>
</evidence>
<evidence type="ECO:0000313" key="10">
    <source>
        <dbReference type="EMBL" id="OHA15711.1"/>
    </source>
</evidence>
<dbReference type="SUPFAM" id="SSF53335">
    <property type="entry name" value="S-adenosyl-L-methionine-dependent methyltransferases"/>
    <property type="match status" value="1"/>
</dbReference>
<evidence type="ECO:0000256" key="5">
    <source>
        <dbReference type="ARBA" id="ARBA00034545"/>
    </source>
</evidence>
<evidence type="ECO:0000256" key="8">
    <source>
        <dbReference type="ARBA" id="ARBA00048428"/>
    </source>
</evidence>
<comment type="catalytic activity">
    <reaction evidence="7">
        <text>arsenic triglutathione + 2 [thioredoxin]-dithiol + 2 S-adenosyl-L-methionine + H2O = dimethylarsinous acid + 2 [thioredoxin]-disulfide + 3 glutathione + 2 S-adenosyl-L-homocysteine + 2 H(+)</text>
        <dbReference type="Rhea" id="RHEA:69464"/>
        <dbReference type="Rhea" id="RHEA-COMP:10698"/>
        <dbReference type="Rhea" id="RHEA-COMP:10700"/>
        <dbReference type="ChEBI" id="CHEBI:15377"/>
        <dbReference type="ChEBI" id="CHEBI:15378"/>
        <dbReference type="ChEBI" id="CHEBI:23808"/>
        <dbReference type="ChEBI" id="CHEBI:29950"/>
        <dbReference type="ChEBI" id="CHEBI:50058"/>
        <dbReference type="ChEBI" id="CHEBI:57856"/>
        <dbReference type="ChEBI" id="CHEBI:57925"/>
        <dbReference type="ChEBI" id="CHEBI:59789"/>
        <dbReference type="ChEBI" id="CHEBI:183640"/>
        <dbReference type="EC" id="2.1.1.137"/>
    </reaction>
</comment>